<dbReference type="GO" id="GO:0000977">
    <property type="term" value="F:RNA polymerase II transcription regulatory region sequence-specific DNA binding"/>
    <property type="evidence" value="ECO:0007669"/>
    <property type="project" value="TreeGrafter"/>
</dbReference>
<dbReference type="PANTHER" id="PTHR23349:SF63">
    <property type="entry name" value="FER3-LIKE PROTEIN"/>
    <property type="match status" value="1"/>
</dbReference>
<evidence type="ECO:0000259" key="2">
    <source>
        <dbReference type="PROSITE" id="PS50888"/>
    </source>
</evidence>
<dbReference type="GO" id="GO:0032502">
    <property type="term" value="P:developmental process"/>
    <property type="evidence" value="ECO:0007669"/>
    <property type="project" value="TreeGrafter"/>
</dbReference>
<protein>
    <recommendedName>
        <fullName evidence="2">BHLH domain-containing protein</fullName>
    </recommendedName>
</protein>
<evidence type="ECO:0000313" key="3">
    <source>
        <dbReference type="EMBL" id="KAK3101034.1"/>
    </source>
</evidence>
<dbReference type="InterPro" id="IPR011598">
    <property type="entry name" value="bHLH_dom"/>
</dbReference>
<dbReference type="GO" id="GO:0046983">
    <property type="term" value="F:protein dimerization activity"/>
    <property type="evidence" value="ECO:0007669"/>
    <property type="project" value="InterPro"/>
</dbReference>
<dbReference type="SMART" id="SM00353">
    <property type="entry name" value="HLH"/>
    <property type="match status" value="1"/>
</dbReference>
<dbReference type="SUPFAM" id="SSF47459">
    <property type="entry name" value="HLH, helix-loop-helix DNA-binding domain"/>
    <property type="match status" value="1"/>
</dbReference>
<dbReference type="Gene3D" id="4.10.280.10">
    <property type="entry name" value="Helix-loop-helix DNA-binding domain"/>
    <property type="match status" value="1"/>
</dbReference>
<feature type="region of interest" description="Disordered" evidence="1">
    <location>
        <begin position="1"/>
        <end position="25"/>
    </location>
</feature>
<dbReference type="PROSITE" id="PS50888">
    <property type="entry name" value="BHLH"/>
    <property type="match status" value="1"/>
</dbReference>
<sequence length="219" mass="24751">MEGHVSEHSTSVYDNQSSLPSYATASSSSGSLVQAMYADYGSDWHTAPVDPTRATPEYPTYMGYTHVAQGDLVTNGAYWPGEIGMHPSLPYNPYAHPESMQGLDFSQHSPQSLGKNGKPKRKRVQTVTQRRAANIRERRRMFHLNEAFDDLRKRLPAFNYEKRLSRIETLRLAITYISFMKDISDGEDPKNVKLKTHKSSDILYPELSENMNSDDSLSS</sequence>
<gene>
    <name evidence="3" type="ORF">FSP39_000411</name>
</gene>
<evidence type="ECO:0000313" key="4">
    <source>
        <dbReference type="Proteomes" id="UP001186944"/>
    </source>
</evidence>
<keyword evidence="4" id="KW-1185">Reference proteome</keyword>
<dbReference type="CDD" id="cd11415">
    <property type="entry name" value="bHLH_TS_FERD3L_NATO3"/>
    <property type="match status" value="1"/>
</dbReference>
<dbReference type="PANTHER" id="PTHR23349">
    <property type="entry name" value="BASIC HELIX-LOOP-HELIX TRANSCRIPTION FACTOR, TWIST"/>
    <property type="match status" value="1"/>
</dbReference>
<dbReference type="InterPro" id="IPR050283">
    <property type="entry name" value="E-box_TF_Regulators"/>
</dbReference>
<dbReference type="AlphaFoldDB" id="A0AA88YKL2"/>
<reference evidence="3" key="1">
    <citation type="submission" date="2019-08" db="EMBL/GenBank/DDBJ databases">
        <title>The improved chromosome-level genome for the pearl oyster Pinctada fucata martensii using PacBio sequencing and Hi-C.</title>
        <authorList>
            <person name="Zheng Z."/>
        </authorList>
    </citation>
    <scope>NUCLEOTIDE SEQUENCE</scope>
    <source>
        <strain evidence="3">ZZ-2019</strain>
        <tissue evidence="3">Adductor muscle</tissue>
    </source>
</reference>
<feature type="domain" description="BHLH" evidence="2">
    <location>
        <begin position="128"/>
        <end position="180"/>
    </location>
</feature>
<accession>A0AA88YKL2</accession>
<feature type="compositionally biased region" description="Polar residues" evidence="1">
    <location>
        <begin position="104"/>
        <end position="114"/>
    </location>
</feature>
<comment type="caution">
    <text evidence="3">The sequence shown here is derived from an EMBL/GenBank/DDBJ whole genome shotgun (WGS) entry which is preliminary data.</text>
</comment>
<dbReference type="EMBL" id="VSWD01000005">
    <property type="protein sequence ID" value="KAK3101034.1"/>
    <property type="molecule type" value="Genomic_DNA"/>
</dbReference>
<proteinExistence type="predicted"/>
<feature type="region of interest" description="Disordered" evidence="1">
    <location>
        <begin position="99"/>
        <end position="127"/>
    </location>
</feature>
<dbReference type="GO" id="GO:0000981">
    <property type="term" value="F:DNA-binding transcription factor activity, RNA polymerase II-specific"/>
    <property type="evidence" value="ECO:0007669"/>
    <property type="project" value="TreeGrafter"/>
</dbReference>
<dbReference type="Pfam" id="PF00010">
    <property type="entry name" value="HLH"/>
    <property type="match status" value="1"/>
</dbReference>
<dbReference type="InterPro" id="IPR036638">
    <property type="entry name" value="HLH_DNA-bd_sf"/>
</dbReference>
<dbReference type="Proteomes" id="UP001186944">
    <property type="component" value="Unassembled WGS sequence"/>
</dbReference>
<evidence type="ECO:0000256" key="1">
    <source>
        <dbReference type="SAM" id="MobiDB-lite"/>
    </source>
</evidence>
<organism evidence="3 4">
    <name type="scientific">Pinctada imbricata</name>
    <name type="common">Atlantic pearl-oyster</name>
    <name type="synonym">Pinctada martensii</name>
    <dbReference type="NCBI Taxonomy" id="66713"/>
    <lineage>
        <taxon>Eukaryota</taxon>
        <taxon>Metazoa</taxon>
        <taxon>Spiralia</taxon>
        <taxon>Lophotrochozoa</taxon>
        <taxon>Mollusca</taxon>
        <taxon>Bivalvia</taxon>
        <taxon>Autobranchia</taxon>
        <taxon>Pteriomorphia</taxon>
        <taxon>Pterioida</taxon>
        <taxon>Pterioidea</taxon>
        <taxon>Pteriidae</taxon>
        <taxon>Pinctada</taxon>
    </lineage>
</organism>
<name>A0AA88YKL2_PINIB</name>